<dbReference type="InterPro" id="IPR036280">
    <property type="entry name" value="Multihaem_cyt_sf"/>
</dbReference>
<organism evidence="3">
    <name type="scientific">Thermosulfurimonas dismutans</name>
    <dbReference type="NCBI Taxonomy" id="999894"/>
    <lineage>
        <taxon>Bacteria</taxon>
        <taxon>Pseudomonadati</taxon>
        <taxon>Thermodesulfobacteriota</taxon>
        <taxon>Thermodesulfobacteria</taxon>
        <taxon>Thermodesulfobacteriales</taxon>
        <taxon>Thermodesulfobacteriaceae</taxon>
        <taxon>Thermosulfurimonas</taxon>
    </lineage>
</organism>
<feature type="chain" id="PRO_5027906348" evidence="2">
    <location>
        <begin position="22"/>
        <end position="474"/>
    </location>
</feature>
<gene>
    <name evidence="3" type="ORF">ENJ40_08025</name>
</gene>
<feature type="compositionally biased region" description="Polar residues" evidence="1">
    <location>
        <begin position="165"/>
        <end position="174"/>
    </location>
</feature>
<proteinExistence type="predicted"/>
<evidence type="ECO:0000256" key="1">
    <source>
        <dbReference type="SAM" id="MobiDB-lite"/>
    </source>
</evidence>
<name>A0A7C3GVR5_9BACT</name>
<accession>A0A7C3GVR5</accession>
<evidence type="ECO:0000256" key="2">
    <source>
        <dbReference type="SAM" id="SignalP"/>
    </source>
</evidence>
<reference evidence="3" key="1">
    <citation type="journal article" date="2020" name="mSystems">
        <title>Genome- and Community-Level Interaction Insights into Carbon Utilization and Element Cycling Functions of Hydrothermarchaeota in Hydrothermal Sediment.</title>
        <authorList>
            <person name="Zhou Z."/>
            <person name="Liu Y."/>
            <person name="Xu W."/>
            <person name="Pan J."/>
            <person name="Luo Z.H."/>
            <person name="Li M."/>
        </authorList>
    </citation>
    <scope>NUCLEOTIDE SEQUENCE [LARGE SCALE GENOMIC DNA]</scope>
    <source>
        <strain evidence="3">HyVt-483</strain>
    </source>
</reference>
<comment type="caution">
    <text evidence="3">The sequence shown here is derived from an EMBL/GenBank/DDBJ whole genome shotgun (WGS) entry which is preliminary data.</text>
</comment>
<dbReference type="EMBL" id="DRMH01000107">
    <property type="protein sequence ID" value="HFC98384.1"/>
    <property type="molecule type" value="Genomic_DNA"/>
</dbReference>
<evidence type="ECO:0000313" key="3">
    <source>
        <dbReference type="EMBL" id="HFC98384.1"/>
    </source>
</evidence>
<feature type="region of interest" description="Disordered" evidence="1">
    <location>
        <begin position="122"/>
        <end position="141"/>
    </location>
</feature>
<feature type="signal peptide" evidence="2">
    <location>
        <begin position="1"/>
        <end position="21"/>
    </location>
</feature>
<feature type="region of interest" description="Disordered" evidence="1">
    <location>
        <begin position="155"/>
        <end position="174"/>
    </location>
</feature>
<dbReference type="Proteomes" id="UP000886043">
    <property type="component" value="Unassembled WGS sequence"/>
</dbReference>
<dbReference type="SUPFAM" id="SSF48695">
    <property type="entry name" value="Multiheme cytochromes"/>
    <property type="match status" value="1"/>
</dbReference>
<keyword evidence="2" id="KW-0732">Signal</keyword>
<protein>
    <submittedName>
        <fullName evidence="3">Uncharacterized protein</fullName>
    </submittedName>
</protein>
<dbReference type="AlphaFoldDB" id="A0A7C3GVR5"/>
<sequence>MRCLKFGWLLLVLLAPAVLYAGVYTSSIHGSPTYGVARDSIYNNYNVSRGNCLHCHEMHASVGGSEPAPTGGAPSPYGLFEFEEKVCFYCHGTNSHNVPPLSKDIEALFQKKYRHPVERSGLHKKPAFKETEADLRPPNRHSECVDCHNPHAVQRETHTMGSPPGNYTSPQDNNRVSGVLRGTFGVEPNWQAQDWTVPTTFTELRPDKNSPAGGAEREYQLCLKCHSYYGLGSAENTGTGVTTITGPSGVSLTDQALEFSPYNYSGHPVTVAADNRPGGYAPKALIDSSYGSRLKPPWDTHVGQQTMYCSDCHGEDAATEIKGPHGSDAKFMLVDGRTWPEAPSVCGGGLWTLSDIASSTCWQDHLLCAKCHVLYNNGFLNNVHRVGFHHGTPCVSCHMAVPHGSHASRLIVYRSDPAPYNYNGTTAKLDGFCKASSPDSYTVRNCYSPVSPCSRRHGWNNPGGCSSNQTSYDP</sequence>